<evidence type="ECO:0000313" key="2">
    <source>
        <dbReference type="Proteomes" id="UP001063816"/>
    </source>
</evidence>
<dbReference type="EMBL" id="JAMGZK010000054">
    <property type="protein sequence ID" value="MCU6666570.1"/>
    <property type="molecule type" value="Genomic_DNA"/>
</dbReference>
<dbReference type="Gene3D" id="3.40.30.10">
    <property type="entry name" value="Glutaredoxin"/>
    <property type="match status" value="1"/>
</dbReference>
<reference evidence="1" key="1">
    <citation type="submission" date="2022-05" db="EMBL/GenBank/DDBJ databases">
        <title>Description of a novel species of Leclercia; Leclercia tamurae and the Proposal for a Novel Genus Silvania gen. nov. Containing Two Novel Species Silvania hatchlandensis sp. nov. and Silvania confinis sp. nov. Isolated from the Rhizosphere of Oak.</title>
        <authorList>
            <person name="Maddock D.W."/>
            <person name="Brady C.L."/>
            <person name="Denman S."/>
            <person name="Arnold D."/>
        </authorList>
    </citation>
    <scope>NUCLEOTIDE SEQUENCE</scope>
    <source>
        <strain evidence="1">H19S6</strain>
    </source>
</reference>
<dbReference type="Proteomes" id="UP001063816">
    <property type="component" value="Unassembled WGS sequence"/>
</dbReference>
<gene>
    <name evidence="1" type="ORF">M8014_19725</name>
</gene>
<protein>
    <submittedName>
        <fullName evidence="1">DsbA family protein</fullName>
    </submittedName>
</protein>
<keyword evidence="2" id="KW-1185">Reference proteome</keyword>
<name>A0A9J6QBC4_9ENTR</name>
<accession>A0A9J6QBC4</accession>
<sequence length="216" mass="23922">MAFQAGLYWIIDPLCGWSYGALPLLNRIAEDFSAQHILPGGLFIGSHRRQLDASWLAHVNEHDARIAALTGMTFGAEYRHKLLADSQLVLDSLPTTRGLLAAQRFALPGADLHFLNAIQRAWYQDGKNITHPEVVNQILDQTAGPDIRLGQIQENETLESIQHARMLMAMVKGQGFPTAAIIDTDGNSTLLPVGRYYGKPDAFFALVKPQLTRINH</sequence>
<dbReference type="InterPro" id="IPR036249">
    <property type="entry name" value="Thioredoxin-like_sf"/>
</dbReference>
<organism evidence="1 2">
    <name type="scientific">Silvania hatchlandensis</name>
    <dbReference type="NCBI Taxonomy" id="2926469"/>
    <lineage>
        <taxon>Bacteria</taxon>
        <taxon>Pseudomonadati</taxon>
        <taxon>Pseudomonadota</taxon>
        <taxon>Gammaproteobacteria</taxon>
        <taxon>Enterobacterales</taxon>
        <taxon>Enterobacteriaceae</taxon>
        <taxon>Silvania</taxon>
    </lineage>
</organism>
<dbReference type="AlphaFoldDB" id="A0A9J6QBC4"/>
<dbReference type="SUPFAM" id="SSF52833">
    <property type="entry name" value="Thioredoxin-like"/>
    <property type="match status" value="1"/>
</dbReference>
<comment type="caution">
    <text evidence="1">The sequence shown here is derived from an EMBL/GenBank/DDBJ whole genome shotgun (WGS) entry which is preliminary data.</text>
</comment>
<proteinExistence type="predicted"/>
<evidence type="ECO:0000313" key="1">
    <source>
        <dbReference type="EMBL" id="MCU6666570.1"/>
    </source>
</evidence>
<dbReference type="CDD" id="cd03025">
    <property type="entry name" value="DsbA_FrnE_like"/>
    <property type="match status" value="1"/>
</dbReference>
<dbReference type="RefSeq" id="WP_271284073.1">
    <property type="nucleotide sequence ID" value="NZ_JAMGZK010000054.1"/>
</dbReference>